<evidence type="ECO:0000256" key="7">
    <source>
        <dbReference type="SAM" id="Phobius"/>
    </source>
</evidence>
<keyword evidence="6 7" id="KW-0472">Membrane</keyword>
<evidence type="ECO:0000259" key="9">
    <source>
        <dbReference type="Pfam" id="PF12704"/>
    </source>
</evidence>
<accession>A0A0P7BNG1</accession>
<dbReference type="STRING" id="1605367.AFM12_16570"/>
<evidence type="ECO:0000313" key="10">
    <source>
        <dbReference type="EMBL" id="KPM46854.1"/>
    </source>
</evidence>
<evidence type="ECO:0000256" key="2">
    <source>
        <dbReference type="ARBA" id="ARBA00005236"/>
    </source>
</evidence>
<dbReference type="Pfam" id="PF02687">
    <property type="entry name" value="FtsX"/>
    <property type="match status" value="1"/>
</dbReference>
<feature type="domain" description="ABC3 transporter permease C-terminal" evidence="8">
    <location>
        <begin position="267"/>
        <end position="397"/>
    </location>
</feature>
<evidence type="ECO:0000256" key="5">
    <source>
        <dbReference type="ARBA" id="ARBA00022989"/>
    </source>
</evidence>
<reference evidence="10 11" key="1">
    <citation type="submission" date="2015-07" db="EMBL/GenBank/DDBJ databases">
        <title>The draft genome sequence of Leadbetterella sp. JN14-9.</title>
        <authorList>
            <person name="Liu Y."/>
            <person name="Du J."/>
            <person name="Shao Z."/>
        </authorList>
    </citation>
    <scope>NUCLEOTIDE SEQUENCE [LARGE SCALE GENOMIC DNA]</scope>
    <source>
        <strain evidence="10 11">JN14-9</strain>
    </source>
</reference>
<comment type="similarity">
    <text evidence="2">Belongs to the ABC-4 integral membrane protein family. LolC/E subfamily.</text>
</comment>
<feature type="domain" description="MacB-like periplasmic core" evidence="9">
    <location>
        <begin position="17"/>
        <end position="237"/>
    </location>
</feature>
<evidence type="ECO:0000256" key="4">
    <source>
        <dbReference type="ARBA" id="ARBA00022692"/>
    </source>
</evidence>
<evidence type="ECO:0000259" key="8">
    <source>
        <dbReference type="Pfam" id="PF02687"/>
    </source>
</evidence>
<organism evidence="10 11">
    <name type="scientific">Jiulongibacter sediminis</name>
    <dbReference type="NCBI Taxonomy" id="1605367"/>
    <lineage>
        <taxon>Bacteria</taxon>
        <taxon>Pseudomonadati</taxon>
        <taxon>Bacteroidota</taxon>
        <taxon>Cytophagia</taxon>
        <taxon>Cytophagales</taxon>
        <taxon>Leadbetterellaceae</taxon>
        <taxon>Jiulongibacter</taxon>
    </lineage>
</organism>
<dbReference type="AlphaFoldDB" id="A0A0P7BNG1"/>
<dbReference type="RefSeq" id="WP_055150513.1">
    <property type="nucleotide sequence ID" value="NZ_JXSZ01000013.1"/>
</dbReference>
<feature type="transmembrane region" description="Helical" evidence="7">
    <location>
        <begin position="20"/>
        <end position="42"/>
    </location>
</feature>
<evidence type="ECO:0000256" key="1">
    <source>
        <dbReference type="ARBA" id="ARBA00004651"/>
    </source>
</evidence>
<keyword evidence="4 7" id="KW-0812">Transmembrane</keyword>
<protein>
    <recommendedName>
        <fullName evidence="12">ABC transporter permease</fullName>
    </recommendedName>
</protein>
<dbReference type="PANTHER" id="PTHR30489:SF0">
    <property type="entry name" value="LIPOPROTEIN-RELEASING SYSTEM TRANSMEMBRANE PROTEIN LOLE"/>
    <property type="match status" value="1"/>
</dbReference>
<dbReference type="InterPro" id="IPR025857">
    <property type="entry name" value="MacB_PCD"/>
</dbReference>
<feature type="transmembrane region" description="Helical" evidence="7">
    <location>
        <begin position="267"/>
        <end position="288"/>
    </location>
</feature>
<keyword evidence="5 7" id="KW-1133">Transmembrane helix</keyword>
<name>A0A0P7BNG1_9BACT</name>
<proteinExistence type="inferred from homology"/>
<gene>
    <name evidence="10" type="ORF">AFM12_16570</name>
</gene>
<dbReference type="InterPro" id="IPR003838">
    <property type="entry name" value="ABC3_permease_C"/>
</dbReference>
<evidence type="ECO:0000256" key="6">
    <source>
        <dbReference type="ARBA" id="ARBA00023136"/>
    </source>
</evidence>
<dbReference type="InterPro" id="IPR051447">
    <property type="entry name" value="Lipoprotein-release_system"/>
</dbReference>
<dbReference type="EMBL" id="LGTQ01000013">
    <property type="protein sequence ID" value="KPM46854.1"/>
    <property type="molecule type" value="Genomic_DNA"/>
</dbReference>
<evidence type="ECO:0008006" key="12">
    <source>
        <dbReference type="Google" id="ProtNLM"/>
    </source>
</evidence>
<keyword evidence="11" id="KW-1185">Reference proteome</keyword>
<evidence type="ECO:0000256" key="3">
    <source>
        <dbReference type="ARBA" id="ARBA00022475"/>
    </source>
</evidence>
<feature type="transmembrane region" description="Helical" evidence="7">
    <location>
        <begin position="373"/>
        <end position="393"/>
    </location>
</feature>
<dbReference type="GO" id="GO:0098797">
    <property type="term" value="C:plasma membrane protein complex"/>
    <property type="evidence" value="ECO:0007669"/>
    <property type="project" value="TreeGrafter"/>
</dbReference>
<feature type="transmembrane region" description="Helical" evidence="7">
    <location>
        <begin position="308"/>
        <end position="337"/>
    </location>
</feature>
<dbReference type="OrthoDB" id="9784014at2"/>
<keyword evidence="3" id="KW-1003">Cell membrane</keyword>
<dbReference type="GO" id="GO:0044874">
    <property type="term" value="P:lipoprotein localization to outer membrane"/>
    <property type="evidence" value="ECO:0007669"/>
    <property type="project" value="TreeGrafter"/>
</dbReference>
<comment type="subcellular location">
    <subcellularLocation>
        <location evidence="1">Cell membrane</location>
        <topology evidence="1">Multi-pass membrane protein</topology>
    </subcellularLocation>
</comment>
<evidence type="ECO:0000313" key="11">
    <source>
        <dbReference type="Proteomes" id="UP000050454"/>
    </source>
</evidence>
<sequence>MLLKIAWRNIWRNRTRSLIIIIAIMLGLWAGVFLTGFSWGMYDSRIESLIANESSHLQIHNEKFRQEYMSKHVIQDAEQYEEILDKDENVEAYSSRLVVNAMVASSRSSSGIRVSGVDTTAENQTTALNEKVVEGDYFLPRGRNQILVSQKTADKLKLGLRKKLVITFTDTQGELVSASFRIVGIFKSGNSAYDEMNAFVQKKDLDPLLKSNGQPQEIAVLLKDDRQMEALQSELQTVNSTSKVENWRELDPLMEYAIDSFDSSMQVIIGIIMLALAFGIVNTMLMSIMDRVREIGMLMAIGLNKAKLFVMIMLETLFLSLVGAPLGMLLAFITILITGKTGIVLKGMESGLEMMGFSSVVYPALLPDQFVKIGIMVLIVTFLAAIFPIIKAIRLDPAKAIRKV</sequence>
<comment type="caution">
    <text evidence="10">The sequence shown here is derived from an EMBL/GenBank/DDBJ whole genome shotgun (WGS) entry which is preliminary data.</text>
</comment>
<dbReference type="Pfam" id="PF12704">
    <property type="entry name" value="MacB_PCD"/>
    <property type="match status" value="1"/>
</dbReference>
<dbReference type="Proteomes" id="UP000050454">
    <property type="component" value="Unassembled WGS sequence"/>
</dbReference>
<dbReference type="PANTHER" id="PTHR30489">
    <property type="entry name" value="LIPOPROTEIN-RELEASING SYSTEM TRANSMEMBRANE PROTEIN LOLE"/>
    <property type="match status" value="1"/>
</dbReference>